<dbReference type="GeneID" id="66307671"/>
<dbReference type="EMBL" id="QSVA01000001">
    <property type="protein sequence ID" value="RGN97583.1"/>
    <property type="molecule type" value="Genomic_DNA"/>
</dbReference>
<evidence type="ECO:0000313" key="2">
    <source>
        <dbReference type="Proteomes" id="UP000260759"/>
    </source>
</evidence>
<protein>
    <submittedName>
        <fullName evidence="1">Uncharacterized protein</fullName>
    </submittedName>
</protein>
<name>A0A3E5F7C0_BACUN</name>
<accession>A0A3E5F7C0</accession>
<dbReference type="Proteomes" id="UP000260759">
    <property type="component" value="Unassembled WGS sequence"/>
</dbReference>
<dbReference type="RefSeq" id="WP_117599383.1">
    <property type="nucleotide sequence ID" value="NZ_QSVA01000001.1"/>
</dbReference>
<dbReference type="AlphaFoldDB" id="A0A3E5F7C0"/>
<reference evidence="1 2" key="1">
    <citation type="submission" date="2018-08" db="EMBL/GenBank/DDBJ databases">
        <title>A genome reference for cultivated species of the human gut microbiota.</title>
        <authorList>
            <person name="Zou Y."/>
            <person name="Xue W."/>
            <person name="Luo G."/>
        </authorList>
    </citation>
    <scope>NUCLEOTIDE SEQUENCE [LARGE SCALE GENOMIC DNA]</scope>
    <source>
        <strain evidence="1 2">OM03-4</strain>
    </source>
</reference>
<sequence length="111" mass="13098">MKDIIELLQKERIKTVDALKHGNQQELSYLQQIDKALGWLKRIEEKGLEDVGCYDIHSLPDLPQENSGLYSFYHIMMDYESPNIEDWKEYRPNGQSLPLSFDDIVITRKNR</sequence>
<comment type="caution">
    <text evidence="1">The sequence shown here is derived from an EMBL/GenBank/DDBJ whole genome shotgun (WGS) entry which is preliminary data.</text>
</comment>
<proteinExistence type="predicted"/>
<evidence type="ECO:0000313" key="1">
    <source>
        <dbReference type="EMBL" id="RGN97583.1"/>
    </source>
</evidence>
<gene>
    <name evidence="1" type="ORF">DXB37_01635</name>
</gene>
<organism evidence="1 2">
    <name type="scientific">Bacteroides uniformis</name>
    <dbReference type="NCBI Taxonomy" id="820"/>
    <lineage>
        <taxon>Bacteria</taxon>
        <taxon>Pseudomonadati</taxon>
        <taxon>Bacteroidota</taxon>
        <taxon>Bacteroidia</taxon>
        <taxon>Bacteroidales</taxon>
        <taxon>Bacteroidaceae</taxon>
        <taxon>Bacteroides</taxon>
    </lineage>
</organism>